<evidence type="ECO:0000256" key="8">
    <source>
        <dbReference type="SAM" id="SignalP"/>
    </source>
</evidence>
<dbReference type="InterPro" id="IPR014784">
    <property type="entry name" value="Cu2_ascorb_mOase-like_C"/>
</dbReference>
<name>A0AA88XN82_PINIB</name>
<dbReference type="InterPro" id="IPR005018">
    <property type="entry name" value="DOMON_domain"/>
</dbReference>
<gene>
    <name evidence="10" type="ORF">FSP39_020262</name>
</gene>
<evidence type="ECO:0000313" key="11">
    <source>
        <dbReference type="Proteomes" id="UP001186944"/>
    </source>
</evidence>
<dbReference type="FunFam" id="2.60.120.230:FF:000001">
    <property type="entry name" value="Monooxygenase, DBH-like 1"/>
    <property type="match status" value="2"/>
</dbReference>
<evidence type="ECO:0000256" key="2">
    <source>
        <dbReference type="ARBA" id="ARBA00010676"/>
    </source>
</evidence>
<feature type="domain" description="DOMON" evidence="9">
    <location>
        <begin position="854"/>
        <end position="967"/>
    </location>
</feature>
<evidence type="ECO:0000313" key="10">
    <source>
        <dbReference type="EMBL" id="KAK3088535.1"/>
    </source>
</evidence>
<evidence type="ECO:0000256" key="1">
    <source>
        <dbReference type="ARBA" id="ARBA00004370"/>
    </source>
</evidence>
<evidence type="ECO:0000256" key="7">
    <source>
        <dbReference type="SAM" id="MobiDB-lite"/>
    </source>
</evidence>
<dbReference type="SUPFAM" id="SSF49742">
    <property type="entry name" value="PHM/PNGase F"/>
    <property type="match status" value="8"/>
</dbReference>
<feature type="domain" description="DOMON" evidence="9">
    <location>
        <begin position="41"/>
        <end position="154"/>
    </location>
</feature>
<feature type="signal peptide" evidence="8">
    <location>
        <begin position="1"/>
        <end position="16"/>
    </location>
</feature>
<comment type="similarity">
    <text evidence="2">Belongs to the copper type II ascorbate-dependent monooxygenase family.</text>
</comment>
<keyword evidence="5" id="KW-1015">Disulfide bond</keyword>
<evidence type="ECO:0000256" key="4">
    <source>
        <dbReference type="ARBA" id="ARBA00023136"/>
    </source>
</evidence>
<dbReference type="Pfam" id="PF01082">
    <property type="entry name" value="Cu2_monooxygen"/>
    <property type="match status" value="3"/>
</dbReference>
<dbReference type="GO" id="GO:0042420">
    <property type="term" value="P:dopamine catabolic process"/>
    <property type="evidence" value="ECO:0007669"/>
    <property type="project" value="TreeGrafter"/>
</dbReference>
<keyword evidence="4" id="KW-0472">Membrane</keyword>
<feature type="chain" id="PRO_5041679425" description="DOMON domain-containing protein" evidence="8">
    <location>
        <begin position="17"/>
        <end position="1914"/>
    </location>
</feature>
<dbReference type="Gene3D" id="2.60.40.1210">
    <property type="entry name" value="Cellobiose dehydrogenase, cytochrome domain"/>
    <property type="match status" value="3"/>
</dbReference>
<dbReference type="InterPro" id="IPR028460">
    <property type="entry name" value="Tbh/DBH"/>
</dbReference>
<dbReference type="InterPro" id="IPR045266">
    <property type="entry name" value="DOH_DOMON"/>
</dbReference>
<dbReference type="GO" id="GO:0006589">
    <property type="term" value="P:octopamine biosynthetic process"/>
    <property type="evidence" value="ECO:0007669"/>
    <property type="project" value="TreeGrafter"/>
</dbReference>
<proteinExistence type="inferred from homology"/>
<dbReference type="PRINTS" id="PR00767">
    <property type="entry name" value="DBMONOXGNASE"/>
</dbReference>
<feature type="compositionally biased region" description="Polar residues" evidence="7">
    <location>
        <begin position="1351"/>
        <end position="1364"/>
    </location>
</feature>
<dbReference type="InterPro" id="IPR036939">
    <property type="entry name" value="Cu2_ascorb_mOase_N_sf"/>
</dbReference>
<dbReference type="CDD" id="cd09631">
    <property type="entry name" value="DOMON_DOH"/>
    <property type="match status" value="4"/>
</dbReference>
<dbReference type="GO" id="GO:0042421">
    <property type="term" value="P:norepinephrine biosynthetic process"/>
    <property type="evidence" value="ECO:0007669"/>
    <property type="project" value="TreeGrafter"/>
</dbReference>
<feature type="domain" description="DOMON" evidence="9">
    <location>
        <begin position="494"/>
        <end position="607"/>
    </location>
</feature>
<dbReference type="Pfam" id="PF03351">
    <property type="entry name" value="DOMON"/>
    <property type="match status" value="4"/>
</dbReference>
<dbReference type="Gene3D" id="2.60.120.230">
    <property type="match status" value="3"/>
</dbReference>
<dbReference type="PROSITE" id="PS50836">
    <property type="entry name" value="DOMON"/>
    <property type="match status" value="4"/>
</dbReference>
<dbReference type="InterPro" id="IPR024548">
    <property type="entry name" value="Cu2_monoox_C"/>
</dbReference>
<dbReference type="SUPFAM" id="SSF49344">
    <property type="entry name" value="CBD9-like"/>
    <property type="match status" value="4"/>
</dbReference>
<dbReference type="EMBL" id="VSWD01000011">
    <property type="protein sequence ID" value="KAK3088535.1"/>
    <property type="molecule type" value="Genomic_DNA"/>
</dbReference>
<dbReference type="Gene3D" id="2.60.120.310">
    <property type="entry name" value="Copper type II, ascorbate-dependent monooxygenase, N-terminal domain"/>
    <property type="match status" value="4"/>
</dbReference>
<dbReference type="GO" id="GO:0005615">
    <property type="term" value="C:extracellular space"/>
    <property type="evidence" value="ECO:0007669"/>
    <property type="project" value="TreeGrafter"/>
</dbReference>
<keyword evidence="3 8" id="KW-0732">Signal</keyword>
<accession>A0AA88XN82</accession>
<dbReference type="PANTHER" id="PTHR10157:SF23">
    <property type="entry name" value="MOXD1 HOMOLOG 1"/>
    <property type="match status" value="1"/>
</dbReference>
<dbReference type="SMART" id="SM00664">
    <property type="entry name" value="DoH"/>
    <property type="match status" value="4"/>
</dbReference>
<keyword evidence="6" id="KW-0325">Glycoprotein</keyword>
<organism evidence="10 11">
    <name type="scientific">Pinctada imbricata</name>
    <name type="common">Atlantic pearl-oyster</name>
    <name type="synonym">Pinctada martensii</name>
    <dbReference type="NCBI Taxonomy" id="66713"/>
    <lineage>
        <taxon>Eukaryota</taxon>
        <taxon>Metazoa</taxon>
        <taxon>Spiralia</taxon>
        <taxon>Lophotrochozoa</taxon>
        <taxon>Mollusca</taxon>
        <taxon>Bivalvia</taxon>
        <taxon>Autobranchia</taxon>
        <taxon>Pteriomorphia</taxon>
        <taxon>Pterioida</taxon>
        <taxon>Pterioidea</taxon>
        <taxon>Pteriidae</taxon>
        <taxon>Pinctada</taxon>
    </lineage>
</organism>
<comment type="caution">
    <text evidence="10">The sequence shown here is derived from an EMBL/GenBank/DDBJ whole genome shotgun (WGS) entry which is preliminary data.</text>
</comment>
<reference evidence="10" key="1">
    <citation type="submission" date="2019-08" db="EMBL/GenBank/DDBJ databases">
        <title>The improved chromosome-level genome for the pearl oyster Pinctada fucata martensii using PacBio sequencing and Hi-C.</title>
        <authorList>
            <person name="Zheng Z."/>
        </authorList>
    </citation>
    <scope>NUCLEOTIDE SEQUENCE</scope>
    <source>
        <strain evidence="10">ZZ-2019</strain>
        <tissue evidence="10">Adductor muscle</tissue>
    </source>
</reference>
<comment type="subcellular location">
    <subcellularLocation>
        <location evidence="1">Membrane</location>
    </subcellularLocation>
</comment>
<evidence type="ECO:0000256" key="6">
    <source>
        <dbReference type="ARBA" id="ARBA00023180"/>
    </source>
</evidence>
<evidence type="ECO:0000259" key="9">
    <source>
        <dbReference type="PROSITE" id="PS50836"/>
    </source>
</evidence>
<dbReference type="FunFam" id="2.60.40.1210:FF:000001">
    <property type="entry name" value="Monooxygenase, DBH-like 1, like"/>
    <property type="match status" value="3"/>
</dbReference>
<feature type="domain" description="DOMON" evidence="9">
    <location>
        <begin position="1390"/>
        <end position="1503"/>
    </location>
</feature>
<dbReference type="GO" id="GO:0030667">
    <property type="term" value="C:secretory granule membrane"/>
    <property type="evidence" value="ECO:0007669"/>
    <property type="project" value="TreeGrafter"/>
</dbReference>
<dbReference type="InterPro" id="IPR000323">
    <property type="entry name" value="Cu2_ascorb_mOase_N"/>
</dbReference>
<sequence>MLASVFLFAVISTVTCVPAAPGTGPTPTESFPFHTSLDTNGNYLLYWKFNATHITFETHVRTKGYVGFGFSTNGKMYPADVVIGWVKDGVTHFKDRHAVGHYLPVVDASQDWILLHGEENSFGTVLKMVRKFDTCDQDDMKITNDTIRTIWSYHNDDPADDNSIFYHGSTNRGSKSLMLTSYQSKKPTMPNDVITMDFLNDNFEPIVQKGHESLVHHVLLYKCPQVDLSQIGFEYVCSGGTKGRGVNPCGNIWIAWATGGESFYFPDEVGMPLGEPGDNDVLILETHYNNPGRRSDFIDSSGMRITYTPTLRPHDAGLLTAGMMVHPFQIIPPQIKDFRSTAFCTADCLRKGLSKFHSGVEVFAVLQHAHLLGRGIRTRLYRNGKELEPLAYDEHYDFDYQEYRFLNNRRTLQSGDSIVVECKYDSTGRVNKTIVSYGYDYVPRPKVEYQEPSSCPKNKQPTQQTLSVSHALDPNASPKPTEAFPYMEQLDHDGKYILFWKFNSTHITFEVHVRTHGYVGFGLSPNGNMFPADVVIGWVKNGQAYFKDRHTTAYSSPLIDSSQDWFLLHAEENDFGTVLKMVRKLDTCDHHDLKITFEPVLQKGNEGIVHHIVVYKCPNIDRQYVGVTYHCQSPPHHSLHPCSIFYLAWAAGGEVFNFPKDVGLPFADPKDPSMFIIETHYNNPAKQSGYVDNSGLRLYLTPTLQKHEAGILTSGLSVNKYHIVPPYEQAFISSGFCTEDCLNKGGLGTSEEMCLSFIYYYPAMIVDTCQVTPMYDDIPIPHNKVLPMARTYNWTDPQHREDFREYLANTKYHAKSSVCLFAVISIVTCVPTTQGTSPTPTENFPFHTSLDTNGNYMLYWKFNATHITFETHVRTKGYVGFGFSTNGKMYPADIVIGWVKDGVTHFKDRHSVGHSLPVVDASQDWFLLHGEENSFGTVLKMVRKFDTCDQNDMKITNDTIRTIWSYHTNDPADDISIPYHGPTNRGSKSLMLTSYQAKKPSMPNDVITMDFLNDNFEPIVQKGHESLVHHVLLYKCPEVDLSQIGFEYVCGAKGRVDRCGNIWIAWATGGESFYFPDEVGMPLGEPGDNDVLILETHYNNPGRRSDFIDSSGMRITYTPTLRPHDAGLLTAGMMVNSWQIIPPQIKDFRSSAFCTAGCLSKGLSKFHSGVEVFAVLQHAHLLGSGIRTRLYRNGKELEPLAYDEHYDFDYQEYRFLNNRRSLQSGDSIVVECKYDSTGRVNVTRSKYHFKGGLSTRDEMCLSFLYYYPRMDVEMCESLPIYDNINGDYRKVAQILDSMDFHNKTVVNMYLDKLNSSRYTALCRGRNLRPNESHGNHYVPHPNILYKEPSSCPKTKQQTQQTMGVNDTLDPNALPKPTEVFPYTEQLDHDGKYILFWKFNSTHITFEVHVRTHGYVGFGLSPNGNMFPADVVIGWVKNGQAYFKDRHTTAYSSPLIDSSQDWFLLHAKENDFGTVLKMVRKLDTCDHHDLKITDSTIRIIFSYHPDDPQSETGLPYHGNTRRGAHSLMLLNRLEEFPLPSDVITQEFLNDDFHLPPVDTYYHCKVYDMHTLGKKHHLVRFEPVLQKGNEGIVHHIVVYKCANIDRKYVGVTYHCQRPPHDSLHPCSIFYLAWAVGGEVFNFPRDVGLPFADPKDPSMFIIETHYNNPAKTPGYVDNSGLRLYLTPTLQKHEAGILTSGLSVNKYHIVPPYEQTFISSGFCMEDCLNKGLSSMPDGVKVFAVLQHAHLLARGITTRLIRKGVEQEPLAEDPHYDFNFQDFRHIRNNRTIKSGDTIVVECTYDSTKKTAPTYGGLGTSEEMCLSFIYYYPSMIVDTCQVTPIYDDIPIPHNQVLPMSRTYNWTDPQHREDFREYLANTKYHAKCAGMFMSPQVTYETVQIPTSRYHYLPPKSQCDGY</sequence>
<dbReference type="Proteomes" id="UP001186944">
    <property type="component" value="Unassembled WGS sequence"/>
</dbReference>
<dbReference type="GO" id="GO:0005507">
    <property type="term" value="F:copper ion binding"/>
    <property type="evidence" value="ECO:0007669"/>
    <property type="project" value="InterPro"/>
</dbReference>
<dbReference type="Pfam" id="PF03712">
    <property type="entry name" value="Cu2_monoox_C"/>
    <property type="match status" value="3"/>
</dbReference>
<evidence type="ECO:0000256" key="5">
    <source>
        <dbReference type="ARBA" id="ARBA00023157"/>
    </source>
</evidence>
<protein>
    <recommendedName>
        <fullName evidence="9">DOMON domain-containing protein</fullName>
    </recommendedName>
</protein>
<keyword evidence="11" id="KW-1185">Reference proteome</keyword>
<feature type="region of interest" description="Disordered" evidence="7">
    <location>
        <begin position="1350"/>
        <end position="1370"/>
    </location>
</feature>
<evidence type="ECO:0000256" key="3">
    <source>
        <dbReference type="ARBA" id="ARBA00022729"/>
    </source>
</evidence>
<dbReference type="GO" id="GO:0004500">
    <property type="term" value="F:dopamine beta-monooxygenase activity"/>
    <property type="evidence" value="ECO:0007669"/>
    <property type="project" value="InterPro"/>
</dbReference>
<dbReference type="InterPro" id="IPR000945">
    <property type="entry name" value="DBH-like"/>
</dbReference>
<dbReference type="PANTHER" id="PTHR10157">
    <property type="entry name" value="DOPAMINE BETA HYDROXYLASE RELATED"/>
    <property type="match status" value="1"/>
</dbReference>
<dbReference type="InterPro" id="IPR008977">
    <property type="entry name" value="PHM/PNGase_F_dom_sf"/>
</dbReference>